<gene>
    <name evidence="1" type="ORF">EubceDRAFT1_0881</name>
</gene>
<dbReference type="HOGENOM" id="CLU_2193034_0_0_9"/>
<keyword evidence="2" id="KW-1185">Reference proteome</keyword>
<organism evidence="1 2">
    <name type="scientific">Eubacterium cellulosolvens (strain ATCC 43171 / JCM 9499 / 6)</name>
    <name type="common">Cillobacterium cellulosolvens</name>
    <dbReference type="NCBI Taxonomy" id="633697"/>
    <lineage>
        <taxon>Bacteria</taxon>
        <taxon>Bacillati</taxon>
        <taxon>Bacillota</taxon>
        <taxon>Clostridia</taxon>
        <taxon>Eubacteriales</taxon>
        <taxon>Eubacteriaceae</taxon>
        <taxon>Eubacterium</taxon>
    </lineage>
</organism>
<dbReference type="AlphaFoldDB" id="I5ASD7"/>
<dbReference type="OrthoDB" id="9811483at2"/>
<sequence>MEKKIVDEIKEINRQLEECDISEDRLNRFCDEMDSYNEYAGRMYNELLLLWQNDARMYGSLCEDQQFFHHTMRMNENTVAEEKKRISQVRLKLKDELDFLNRKRNENT</sequence>
<evidence type="ECO:0000313" key="2">
    <source>
        <dbReference type="Proteomes" id="UP000005753"/>
    </source>
</evidence>
<reference evidence="1 2" key="2">
    <citation type="submission" date="2012-02" db="EMBL/GenBank/DDBJ databases">
        <title>Improved High-Quality Draft sequence of Eubacterium cellulosolvens 6.</title>
        <authorList>
            <consortium name="US DOE Joint Genome Institute"/>
            <person name="Lucas S."/>
            <person name="Han J."/>
            <person name="Lapidus A."/>
            <person name="Cheng J.-F."/>
            <person name="Goodwin L."/>
            <person name="Pitluck S."/>
            <person name="Peters L."/>
            <person name="Mikhailova N."/>
            <person name="Gu W."/>
            <person name="Detter J.C."/>
            <person name="Han C."/>
            <person name="Tapia R."/>
            <person name="Land M."/>
            <person name="Hauser L."/>
            <person name="Kyrpides N."/>
            <person name="Ivanova N."/>
            <person name="Pagani I."/>
            <person name="Johnson E."/>
            <person name="Mukhopadhyay B."/>
            <person name="Anderson I."/>
            <person name="Woyke T."/>
        </authorList>
    </citation>
    <scope>NUCLEOTIDE SEQUENCE [LARGE SCALE GENOMIC DNA]</scope>
    <source>
        <strain evidence="1 2">6</strain>
    </source>
</reference>
<name>I5ASD7_EUBC6</name>
<accession>I5ASD7</accession>
<dbReference type="Proteomes" id="UP000005753">
    <property type="component" value="Chromosome"/>
</dbReference>
<reference evidence="1 2" key="1">
    <citation type="submission" date="2010-08" db="EMBL/GenBank/DDBJ databases">
        <authorList>
            <consortium name="US DOE Joint Genome Institute (JGI-PGF)"/>
            <person name="Lucas S."/>
            <person name="Copeland A."/>
            <person name="Lapidus A."/>
            <person name="Cheng J.-F."/>
            <person name="Bruce D."/>
            <person name="Goodwin L."/>
            <person name="Pitluck S."/>
            <person name="Land M.L."/>
            <person name="Hauser L."/>
            <person name="Chang Y.-J."/>
            <person name="Anderson I.J."/>
            <person name="Johnson E."/>
            <person name="Mulhopadhyay B."/>
            <person name="Kyrpides N."/>
            <person name="Woyke T.J."/>
        </authorList>
    </citation>
    <scope>NUCLEOTIDE SEQUENCE [LARGE SCALE GENOMIC DNA]</scope>
    <source>
        <strain evidence="1 2">6</strain>
    </source>
</reference>
<protein>
    <submittedName>
        <fullName evidence="1">Uncharacterized protein</fullName>
    </submittedName>
</protein>
<dbReference type="STRING" id="633697.EubceDRAFT1_0881"/>
<evidence type="ECO:0000313" key="1">
    <source>
        <dbReference type="EMBL" id="EIM56710.1"/>
    </source>
</evidence>
<proteinExistence type="predicted"/>
<dbReference type="EMBL" id="CM001487">
    <property type="protein sequence ID" value="EIM56710.1"/>
    <property type="molecule type" value="Genomic_DNA"/>
</dbReference>